<dbReference type="SUPFAM" id="SSF57362">
    <property type="entry name" value="BPTI-like"/>
    <property type="match status" value="1"/>
</dbReference>
<dbReference type="AlphaFoldDB" id="A0A9N9XE59"/>
<evidence type="ECO:0000259" key="2">
    <source>
        <dbReference type="PROSITE" id="PS50279"/>
    </source>
</evidence>
<dbReference type="OrthoDB" id="6775666at2759"/>
<protein>
    <recommendedName>
        <fullName evidence="2">BPTI/Kunitz inhibitor domain-containing protein</fullName>
    </recommendedName>
</protein>
<keyword evidence="1" id="KW-0732">Signal</keyword>
<dbReference type="SMART" id="SM00131">
    <property type="entry name" value="KU"/>
    <property type="match status" value="1"/>
</dbReference>
<reference evidence="3" key="1">
    <citation type="submission" date="2022-01" db="EMBL/GenBank/DDBJ databases">
        <authorList>
            <person name="King R."/>
        </authorList>
    </citation>
    <scope>NUCLEOTIDE SEQUENCE</scope>
</reference>
<evidence type="ECO:0000313" key="3">
    <source>
        <dbReference type="EMBL" id="CAG9835834.1"/>
    </source>
</evidence>
<dbReference type="Pfam" id="PF00014">
    <property type="entry name" value="Kunitz_BPTI"/>
    <property type="match status" value="1"/>
</dbReference>
<dbReference type="InterPro" id="IPR036880">
    <property type="entry name" value="Kunitz_BPTI_sf"/>
</dbReference>
<proteinExistence type="predicted"/>
<dbReference type="Gene3D" id="4.10.410.10">
    <property type="entry name" value="Pancreatic trypsin inhibitor Kunitz domain"/>
    <property type="match status" value="1"/>
</dbReference>
<evidence type="ECO:0000256" key="1">
    <source>
        <dbReference type="SAM" id="SignalP"/>
    </source>
</evidence>
<evidence type="ECO:0000313" key="4">
    <source>
        <dbReference type="Proteomes" id="UP001153709"/>
    </source>
</evidence>
<feature type="signal peptide" evidence="1">
    <location>
        <begin position="1"/>
        <end position="23"/>
    </location>
</feature>
<accession>A0A9N9XE59</accession>
<keyword evidence="4" id="KW-1185">Reference proteome</keyword>
<feature type="domain" description="BPTI/Kunitz inhibitor" evidence="2">
    <location>
        <begin position="53"/>
        <end position="107"/>
    </location>
</feature>
<dbReference type="PROSITE" id="PS50279">
    <property type="entry name" value="BPTI_KUNITZ_2"/>
    <property type="match status" value="1"/>
</dbReference>
<organism evidence="3 4">
    <name type="scientific">Diabrotica balteata</name>
    <name type="common">Banded cucumber beetle</name>
    <dbReference type="NCBI Taxonomy" id="107213"/>
    <lineage>
        <taxon>Eukaryota</taxon>
        <taxon>Metazoa</taxon>
        <taxon>Ecdysozoa</taxon>
        <taxon>Arthropoda</taxon>
        <taxon>Hexapoda</taxon>
        <taxon>Insecta</taxon>
        <taxon>Pterygota</taxon>
        <taxon>Neoptera</taxon>
        <taxon>Endopterygota</taxon>
        <taxon>Coleoptera</taxon>
        <taxon>Polyphaga</taxon>
        <taxon>Cucujiformia</taxon>
        <taxon>Chrysomeloidea</taxon>
        <taxon>Chrysomelidae</taxon>
        <taxon>Galerucinae</taxon>
        <taxon>Diabroticina</taxon>
        <taxon>Diabroticites</taxon>
        <taxon>Diabrotica</taxon>
    </lineage>
</organism>
<dbReference type="GO" id="GO:0004867">
    <property type="term" value="F:serine-type endopeptidase inhibitor activity"/>
    <property type="evidence" value="ECO:0007669"/>
    <property type="project" value="InterPro"/>
</dbReference>
<dbReference type="EMBL" id="OU898281">
    <property type="protein sequence ID" value="CAG9835834.1"/>
    <property type="molecule type" value="Genomic_DNA"/>
</dbReference>
<feature type="chain" id="PRO_5040128102" description="BPTI/Kunitz inhibitor domain-containing protein" evidence="1">
    <location>
        <begin position="24"/>
        <end position="136"/>
    </location>
</feature>
<gene>
    <name evidence="3" type="ORF">DIABBA_LOCUS8995</name>
</gene>
<sequence length="136" mass="16414">MNSIRFFIFLFAFSAFAYNQIYARHQEYSVEKIAPWWYRRGLYENRTFESKDCFRDVEDARANIRCLALFYVWRWDMKTQSCVLTDYGGCFPTMNNFESLEECNKIAKPVCQQLVEDLKDINILDILDFFIYKVQN</sequence>
<name>A0A9N9XE59_DIABA</name>
<dbReference type="Proteomes" id="UP001153709">
    <property type="component" value="Chromosome 6"/>
</dbReference>
<dbReference type="InterPro" id="IPR002223">
    <property type="entry name" value="Kunitz_BPTI"/>
</dbReference>